<dbReference type="GO" id="GO:0016787">
    <property type="term" value="F:hydrolase activity"/>
    <property type="evidence" value="ECO:0007669"/>
    <property type="project" value="UniProtKB-KW"/>
</dbReference>
<comment type="cofactor">
    <cofactor evidence="1">
        <name>Mg(2+)</name>
        <dbReference type="ChEBI" id="CHEBI:18420"/>
    </cofactor>
</comment>
<dbReference type="CDD" id="cd09881">
    <property type="entry name" value="PIN_VapC4-5_FitB-like"/>
    <property type="match status" value="1"/>
</dbReference>
<evidence type="ECO:0000256" key="1">
    <source>
        <dbReference type="ARBA" id="ARBA00001946"/>
    </source>
</evidence>
<dbReference type="PANTHER" id="PTHR33653:SF1">
    <property type="entry name" value="RIBONUCLEASE VAPC2"/>
    <property type="match status" value="1"/>
</dbReference>
<keyword evidence="5" id="KW-0378">Hydrolase</keyword>
<dbReference type="GO" id="GO:0004518">
    <property type="term" value="F:nuclease activity"/>
    <property type="evidence" value="ECO:0007669"/>
    <property type="project" value="UniProtKB-KW"/>
</dbReference>
<proteinExistence type="inferred from homology"/>
<evidence type="ECO:0000256" key="3">
    <source>
        <dbReference type="ARBA" id="ARBA00022722"/>
    </source>
</evidence>
<dbReference type="InterPro" id="IPR050556">
    <property type="entry name" value="Type_II_TA_system_RNase"/>
</dbReference>
<keyword evidence="3" id="KW-0540">Nuclease</keyword>
<dbReference type="SUPFAM" id="SSF88723">
    <property type="entry name" value="PIN domain-like"/>
    <property type="match status" value="1"/>
</dbReference>
<dbReference type="InterPro" id="IPR029060">
    <property type="entry name" value="PIN-like_dom_sf"/>
</dbReference>
<dbReference type="Gene3D" id="3.40.50.1010">
    <property type="entry name" value="5'-nuclease"/>
    <property type="match status" value="1"/>
</dbReference>
<keyword evidence="2" id="KW-1277">Toxin-antitoxin system</keyword>
<evidence type="ECO:0000256" key="5">
    <source>
        <dbReference type="ARBA" id="ARBA00022801"/>
    </source>
</evidence>
<gene>
    <name evidence="9" type="ORF">HGMM_OP1C108</name>
</gene>
<reference evidence="9" key="2">
    <citation type="journal article" date="2012" name="PLoS ONE">
        <title>A Deeply Branching Thermophilic Bacterium with an Ancient Acetyl-CoA Pathway Dominates a Subsurface Ecosystem.</title>
        <authorList>
            <person name="Takami H."/>
            <person name="Noguchi H."/>
            <person name="Takaki Y."/>
            <person name="Uchiyama I."/>
            <person name="Toyoda A."/>
            <person name="Nishi S."/>
            <person name="Chee G.-J."/>
            <person name="Arai W."/>
            <person name="Nunoura T."/>
            <person name="Itoh T."/>
            <person name="Hattori M."/>
            <person name="Takai K."/>
        </authorList>
    </citation>
    <scope>NUCLEOTIDE SEQUENCE</scope>
</reference>
<evidence type="ECO:0000259" key="8">
    <source>
        <dbReference type="Pfam" id="PF01850"/>
    </source>
</evidence>
<dbReference type="Pfam" id="PF01850">
    <property type="entry name" value="PIN"/>
    <property type="match status" value="1"/>
</dbReference>
<dbReference type="EMBL" id="AP011800">
    <property type="protein sequence ID" value="BAL58413.1"/>
    <property type="molecule type" value="Genomic_DNA"/>
</dbReference>
<dbReference type="InterPro" id="IPR002716">
    <property type="entry name" value="PIN_dom"/>
</dbReference>
<organism evidence="9">
    <name type="scientific">Acetithermum autotrophicum</name>
    <dbReference type="NCBI Taxonomy" id="1446466"/>
    <lineage>
        <taxon>Bacteria</taxon>
        <taxon>Candidatus Bipolaricaulota</taxon>
        <taxon>Candidatus Acetithermum</taxon>
    </lineage>
</organism>
<dbReference type="AlphaFoldDB" id="H5SQH7"/>
<protein>
    <submittedName>
        <fullName evidence="9">PilT domain protein</fullName>
    </submittedName>
</protein>
<reference evidence="9" key="1">
    <citation type="journal article" date="2005" name="Environ. Microbiol.">
        <title>Genetic and functional properties of uncultivated thermophilic crenarchaeotes from a subsurface gold mine as revealed by analysis of genome fragments.</title>
        <authorList>
            <person name="Nunoura T."/>
            <person name="Hirayama H."/>
            <person name="Takami H."/>
            <person name="Oida H."/>
            <person name="Nishi S."/>
            <person name="Shimamura S."/>
            <person name="Suzuki Y."/>
            <person name="Inagaki F."/>
            <person name="Takai K."/>
            <person name="Nealson K.H."/>
            <person name="Horikoshi K."/>
        </authorList>
    </citation>
    <scope>NUCLEOTIDE SEQUENCE</scope>
</reference>
<keyword evidence="4" id="KW-0479">Metal-binding</keyword>
<evidence type="ECO:0000256" key="7">
    <source>
        <dbReference type="ARBA" id="ARBA00038093"/>
    </source>
</evidence>
<sequence length="130" mass="14773">MDTNHVSHFLAGHRTLQARIRASQGQGDIYGISMTVLGELYYAVYASQRQKENLTRLKSFLDSVLLWEFDRAAAEEFGRIQAEQKAKGKPIPPTDAQIAAVARVRDLTVLSDDVHFTFVDRLRVENWLKP</sequence>
<evidence type="ECO:0000256" key="2">
    <source>
        <dbReference type="ARBA" id="ARBA00022649"/>
    </source>
</evidence>
<accession>H5SQH7</accession>
<feature type="domain" description="PIN" evidence="8">
    <location>
        <begin position="2"/>
        <end position="120"/>
    </location>
</feature>
<keyword evidence="6" id="KW-0460">Magnesium</keyword>
<dbReference type="PANTHER" id="PTHR33653">
    <property type="entry name" value="RIBONUCLEASE VAPC2"/>
    <property type="match status" value="1"/>
</dbReference>
<evidence type="ECO:0000256" key="6">
    <source>
        <dbReference type="ARBA" id="ARBA00022842"/>
    </source>
</evidence>
<dbReference type="GO" id="GO:0046872">
    <property type="term" value="F:metal ion binding"/>
    <property type="evidence" value="ECO:0007669"/>
    <property type="project" value="UniProtKB-KW"/>
</dbReference>
<name>H5SQH7_ACEAU</name>
<evidence type="ECO:0000256" key="4">
    <source>
        <dbReference type="ARBA" id="ARBA00022723"/>
    </source>
</evidence>
<evidence type="ECO:0000313" key="9">
    <source>
        <dbReference type="EMBL" id="BAL58413.1"/>
    </source>
</evidence>
<comment type="similarity">
    <text evidence="7">Belongs to the PINc/VapC protein family.</text>
</comment>